<dbReference type="Gene3D" id="3.50.30.60">
    <property type="entry name" value="LD-carboxypeptidase A C-terminal domain-like"/>
    <property type="match status" value="1"/>
</dbReference>
<evidence type="ECO:0000259" key="4">
    <source>
        <dbReference type="Pfam" id="PF02016"/>
    </source>
</evidence>
<keyword evidence="6" id="KW-0645">Protease</keyword>
<dbReference type="CDD" id="cd07025">
    <property type="entry name" value="Peptidase_S66"/>
    <property type="match status" value="1"/>
</dbReference>
<keyword evidence="2" id="KW-0378">Hydrolase</keyword>
<dbReference type="SUPFAM" id="SSF52317">
    <property type="entry name" value="Class I glutamine amidotransferase-like"/>
    <property type="match status" value="1"/>
</dbReference>
<dbReference type="Proteomes" id="UP000320085">
    <property type="component" value="Unassembled WGS sequence"/>
</dbReference>
<dbReference type="GO" id="GO:0004180">
    <property type="term" value="F:carboxypeptidase activity"/>
    <property type="evidence" value="ECO:0007669"/>
    <property type="project" value="UniProtKB-KW"/>
</dbReference>
<organism evidence="6 7">
    <name type="scientific">Humibacillus xanthopallidus</name>
    <dbReference type="NCBI Taxonomy" id="412689"/>
    <lineage>
        <taxon>Bacteria</taxon>
        <taxon>Bacillati</taxon>
        <taxon>Actinomycetota</taxon>
        <taxon>Actinomycetes</taxon>
        <taxon>Micrococcales</taxon>
        <taxon>Intrasporangiaceae</taxon>
        <taxon>Humibacillus</taxon>
    </lineage>
</organism>
<dbReference type="InterPro" id="IPR027461">
    <property type="entry name" value="Carboxypeptidase_A_C_sf"/>
</dbReference>
<feature type="domain" description="LD-carboxypeptidase N-terminal" evidence="4">
    <location>
        <begin position="22"/>
        <end position="141"/>
    </location>
</feature>
<accession>A0A543PKG3</accession>
<reference evidence="6 7" key="1">
    <citation type="submission" date="2019-06" db="EMBL/GenBank/DDBJ databases">
        <title>Sequencing the genomes of 1000 actinobacteria strains.</title>
        <authorList>
            <person name="Klenk H.-P."/>
        </authorList>
    </citation>
    <scope>NUCLEOTIDE SEQUENCE [LARGE SCALE GENOMIC DNA]</scope>
    <source>
        <strain evidence="6 7">DSM 21776</strain>
    </source>
</reference>
<evidence type="ECO:0000313" key="6">
    <source>
        <dbReference type="EMBL" id="TQN44559.1"/>
    </source>
</evidence>
<dbReference type="Pfam" id="PF17676">
    <property type="entry name" value="Peptidase_S66C"/>
    <property type="match status" value="1"/>
</dbReference>
<sequence>MTVTVAPRAPVLPRALRPGDLVAIVSPGSGLAGQFPARLASGRKALHEMGFRTMLSAHARHTGRWAAGTAQERARDLMDVFADPEVRGVITAIGGRGTAEVLEHVDYGVIAANPKVFCGYSDITSLHSAIAAETGLVTFYGPSVLMEFGDTPTPFPETADAFLRAVGVPGPLGEIAAQSDIVVEGTDWEAPHQRRRVPAPTPRLVRPGCGSGPLAGGCLPVVTSLIGTPWEVRATGSVLVLETPQTPYVMDAARADLWHLRQAGHLSDLAALVVGWPFALEQVDDLAEILDDVVPPEADYPVLLGRPVGHTSPMTTLPLGVCARVDGATLMITDTATRGA</sequence>
<comment type="caution">
    <text evidence="6">The sequence shown here is derived from an EMBL/GenBank/DDBJ whole genome shotgun (WGS) entry which is preliminary data.</text>
</comment>
<evidence type="ECO:0000259" key="5">
    <source>
        <dbReference type="Pfam" id="PF17676"/>
    </source>
</evidence>
<feature type="active site" description="Charge relay system" evidence="3">
    <location>
        <position position="242"/>
    </location>
</feature>
<dbReference type="AlphaFoldDB" id="A0A543PKG3"/>
<dbReference type="Gene3D" id="3.40.50.10740">
    <property type="entry name" value="Class I glutamine amidotransferase-like"/>
    <property type="match status" value="1"/>
</dbReference>
<dbReference type="InterPro" id="IPR029062">
    <property type="entry name" value="Class_I_gatase-like"/>
</dbReference>
<dbReference type="InterPro" id="IPR003507">
    <property type="entry name" value="S66_fam"/>
</dbReference>
<dbReference type="InterPro" id="IPR040921">
    <property type="entry name" value="Peptidase_S66C"/>
</dbReference>
<dbReference type="Pfam" id="PF02016">
    <property type="entry name" value="Peptidase_S66"/>
    <property type="match status" value="1"/>
</dbReference>
<proteinExistence type="inferred from homology"/>
<comment type="similarity">
    <text evidence="1">Belongs to the peptidase S66 family.</text>
</comment>
<evidence type="ECO:0000313" key="7">
    <source>
        <dbReference type="Proteomes" id="UP000320085"/>
    </source>
</evidence>
<feature type="active site" description="Nucleophile" evidence="3">
    <location>
        <position position="121"/>
    </location>
</feature>
<dbReference type="PANTHER" id="PTHR30237:SF4">
    <property type="entry name" value="LD-CARBOXYPEPTIDASE C-TERMINAL DOMAIN-CONTAINING PROTEIN"/>
    <property type="match status" value="1"/>
</dbReference>
<evidence type="ECO:0000256" key="1">
    <source>
        <dbReference type="ARBA" id="ARBA00010233"/>
    </source>
</evidence>
<feature type="domain" description="LD-carboxypeptidase C-terminal" evidence="5">
    <location>
        <begin position="211"/>
        <end position="325"/>
    </location>
</feature>
<dbReference type="SUPFAM" id="SSF141986">
    <property type="entry name" value="LD-carboxypeptidase A C-terminal domain-like"/>
    <property type="match status" value="1"/>
</dbReference>
<evidence type="ECO:0000256" key="2">
    <source>
        <dbReference type="ARBA" id="ARBA00022801"/>
    </source>
</evidence>
<dbReference type="EMBL" id="VFQF01000003">
    <property type="protein sequence ID" value="TQN44559.1"/>
    <property type="molecule type" value="Genomic_DNA"/>
</dbReference>
<dbReference type="InterPro" id="IPR027478">
    <property type="entry name" value="LdcA_N"/>
</dbReference>
<keyword evidence="6" id="KW-0121">Carboxypeptidase</keyword>
<feature type="active site" description="Charge relay system" evidence="3">
    <location>
        <position position="310"/>
    </location>
</feature>
<dbReference type="PANTHER" id="PTHR30237">
    <property type="entry name" value="MURAMOYLTETRAPEPTIDE CARBOXYPEPTIDASE"/>
    <property type="match status" value="1"/>
</dbReference>
<evidence type="ECO:0000256" key="3">
    <source>
        <dbReference type="PIRSR" id="PIRSR028757-1"/>
    </source>
</evidence>
<protein>
    <submittedName>
        <fullName evidence="6">Muramoyltetrapeptide carboxypeptidase</fullName>
    </submittedName>
</protein>
<dbReference type="InterPro" id="IPR040449">
    <property type="entry name" value="Peptidase_S66_N"/>
</dbReference>
<gene>
    <name evidence="6" type="ORF">FHX52_3775</name>
</gene>
<dbReference type="PIRSF" id="PIRSF028757">
    <property type="entry name" value="LD-carboxypeptidase"/>
    <property type="match status" value="1"/>
</dbReference>
<name>A0A543PKG3_9MICO</name>